<dbReference type="InterPro" id="IPR023213">
    <property type="entry name" value="CAT-like_dom_sf"/>
</dbReference>
<dbReference type="EMBL" id="LACB01000053">
    <property type="protein sequence ID" value="KAJ9490572.1"/>
    <property type="molecule type" value="Genomic_DNA"/>
</dbReference>
<dbReference type="Proteomes" id="UP001227192">
    <property type="component" value="Unassembled WGS sequence"/>
</dbReference>
<evidence type="ECO:0000313" key="2">
    <source>
        <dbReference type="Proteomes" id="UP001227192"/>
    </source>
</evidence>
<comment type="caution">
    <text evidence="1">The sequence shown here is derived from an EMBL/GenBank/DDBJ whole genome shotgun (WGS) entry which is preliminary data.</text>
</comment>
<reference evidence="1" key="1">
    <citation type="submission" date="2015-06" db="EMBL/GenBank/DDBJ databases">
        <authorList>
            <person name="Nguyen H."/>
        </authorList>
    </citation>
    <scope>NUCLEOTIDE SEQUENCE</scope>
    <source>
        <strain evidence="1">DAOM 180753</strain>
    </source>
</reference>
<dbReference type="AlphaFoldDB" id="A0AAI9XB78"/>
<accession>A0AAI9XB78</accession>
<keyword evidence="2" id="KW-1185">Reference proteome</keyword>
<gene>
    <name evidence="1" type="ORF">VN97_g2674</name>
</gene>
<organism evidence="1 2">
    <name type="scientific">Penicillium thymicola</name>
    <dbReference type="NCBI Taxonomy" id="293382"/>
    <lineage>
        <taxon>Eukaryota</taxon>
        <taxon>Fungi</taxon>
        <taxon>Dikarya</taxon>
        <taxon>Ascomycota</taxon>
        <taxon>Pezizomycotina</taxon>
        <taxon>Eurotiomycetes</taxon>
        <taxon>Eurotiomycetidae</taxon>
        <taxon>Eurotiales</taxon>
        <taxon>Aspergillaceae</taxon>
        <taxon>Penicillium</taxon>
    </lineage>
</organism>
<dbReference type="Gene3D" id="3.30.559.10">
    <property type="entry name" value="Chloramphenicol acetyltransferase-like domain"/>
    <property type="match status" value="1"/>
</dbReference>
<protein>
    <submittedName>
        <fullName evidence="1">Uncharacterized protein</fullName>
    </submittedName>
</protein>
<proteinExistence type="predicted"/>
<evidence type="ECO:0000313" key="1">
    <source>
        <dbReference type="EMBL" id="KAJ9490572.1"/>
    </source>
</evidence>
<name>A0AAI9XB78_PENTH</name>
<sequence length="144" mass="16036">MLAGICEAITESPSTAWINSRHAEVYHLVDGRQKPIFIDWVLFGSTHLTITSWVGLDFYGIGFGARPGRLGVVGVPYMKANGVGLVLPRKGSVNGEKEVREAMVMLRRENSDILDQVWYLRYCACKARIISNPTLASEHQTTKQ</sequence>
<reference evidence="1" key="2">
    <citation type="journal article" date="2016" name="Fungal Biol.">
        <title>Ochratoxin A production by Penicillium thymicola.</title>
        <authorList>
            <person name="Nguyen H.D.T."/>
            <person name="McMullin D.R."/>
            <person name="Ponomareva E."/>
            <person name="Riley R."/>
            <person name="Pomraning K.R."/>
            <person name="Baker S.E."/>
            <person name="Seifert K.A."/>
        </authorList>
    </citation>
    <scope>NUCLEOTIDE SEQUENCE</scope>
    <source>
        <strain evidence="1">DAOM 180753</strain>
    </source>
</reference>